<evidence type="ECO:0000313" key="3">
    <source>
        <dbReference type="Proteomes" id="UP001519460"/>
    </source>
</evidence>
<evidence type="ECO:0000256" key="1">
    <source>
        <dbReference type="SAM" id="MobiDB-lite"/>
    </source>
</evidence>
<evidence type="ECO:0000313" key="2">
    <source>
        <dbReference type="EMBL" id="KAK7495336.1"/>
    </source>
</evidence>
<reference evidence="2 3" key="1">
    <citation type="journal article" date="2023" name="Sci. Data">
        <title>Genome assembly of the Korean intertidal mud-creeper Batillaria attramentaria.</title>
        <authorList>
            <person name="Patra A.K."/>
            <person name="Ho P.T."/>
            <person name="Jun S."/>
            <person name="Lee S.J."/>
            <person name="Kim Y."/>
            <person name="Won Y.J."/>
        </authorList>
    </citation>
    <scope>NUCLEOTIDE SEQUENCE [LARGE SCALE GENOMIC DNA]</scope>
    <source>
        <strain evidence="2">Wonlab-2016</strain>
    </source>
</reference>
<comment type="caution">
    <text evidence="2">The sequence shown here is derived from an EMBL/GenBank/DDBJ whole genome shotgun (WGS) entry which is preliminary data.</text>
</comment>
<gene>
    <name evidence="2" type="ORF">BaRGS_00013518</name>
</gene>
<name>A0ABD0L7W7_9CAEN</name>
<proteinExistence type="predicted"/>
<protein>
    <submittedName>
        <fullName evidence="2">Uncharacterized protein</fullName>
    </submittedName>
</protein>
<sequence length="148" mass="16093">MTGPACIVPRVGRGCCRPLHVHYVGDEKKTEDHGVALHGDLSQTAAMFAEIIQTFHNGHQQHCEGRPAPNGLLPDKGRHSMLLLNMHDPNEILSKYQQAAPRQMGGEATRPAQGPNSRDVPILPLFGLTPRDKTRVFSARLTGSGVFG</sequence>
<dbReference type="AlphaFoldDB" id="A0ABD0L7W7"/>
<dbReference type="Proteomes" id="UP001519460">
    <property type="component" value="Unassembled WGS sequence"/>
</dbReference>
<accession>A0ABD0L7W7</accession>
<organism evidence="2 3">
    <name type="scientific">Batillaria attramentaria</name>
    <dbReference type="NCBI Taxonomy" id="370345"/>
    <lineage>
        <taxon>Eukaryota</taxon>
        <taxon>Metazoa</taxon>
        <taxon>Spiralia</taxon>
        <taxon>Lophotrochozoa</taxon>
        <taxon>Mollusca</taxon>
        <taxon>Gastropoda</taxon>
        <taxon>Caenogastropoda</taxon>
        <taxon>Sorbeoconcha</taxon>
        <taxon>Cerithioidea</taxon>
        <taxon>Batillariidae</taxon>
        <taxon>Batillaria</taxon>
    </lineage>
</organism>
<keyword evidence="3" id="KW-1185">Reference proteome</keyword>
<feature type="region of interest" description="Disordered" evidence="1">
    <location>
        <begin position="101"/>
        <end position="122"/>
    </location>
</feature>
<dbReference type="EMBL" id="JACVVK020000076">
    <property type="protein sequence ID" value="KAK7495336.1"/>
    <property type="molecule type" value="Genomic_DNA"/>
</dbReference>